<dbReference type="AlphaFoldDB" id="A0A9N9NBK5"/>
<name>A0A9N9NBK5_9GLOM</name>
<evidence type="ECO:0000313" key="1">
    <source>
        <dbReference type="EMBL" id="CAG8722348.1"/>
    </source>
</evidence>
<dbReference type="Proteomes" id="UP000789396">
    <property type="component" value="Unassembled WGS sequence"/>
</dbReference>
<feature type="non-terminal residue" evidence="1">
    <location>
        <position position="40"/>
    </location>
</feature>
<comment type="caution">
    <text evidence="1">The sequence shown here is derived from an EMBL/GenBank/DDBJ whole genome shotgun (WGS) entry which is preliminary data.</text>
</comment>
<keyword evidence="2" id="KW-1185">Reference proteome</keyword>
<protein>
    <submittedName>
        <fullName evidence="1">17181_t:CDS:1</fullName>
    </submittedName>
</protein>
<sequence>MGEALKKNEMYALGVANYLNQKQKYNNALKIYDILSFKAK</sequence>
<evidence type="ECO:0000313" key="2">
    <source>
        <dbReference type="Proteomes" id="UP000789396"/>
    </source>
</evidence>
<gene>
    <name evidence="1" type="ORF">RFULGI_LOCUS11548</name>
</gene>
<reference evidence="1" key="1">
    <citation type="submission" date="2021-06" db="EMBL/GenBank/DDBJ databases">
        <authorList>
            <person name="Kallberg Y."/>
            <person name="Tangrot J."/>
            <person name="Rosling A."/>
        </authorList>
    </citation>
    <scope>NUCLEOTIDE SEQUENCE</scope>
    <source>
        <strain evidence="1">IN212</strain>
    </source>
</reference>
<organism evidence="1 2">
    <name type="scientific">Racocetra fulgida</name>
    <dbReference type="NCBI Taxonomy" id="60492"/>
    <lineage>
        <taxon>Eukaryota</taxon>
        <taxon>Fungi</taxon>
        <taxon>Fungi incertae sedis</taxon>
        <taxon>Mucoromycota</taxon>
        <taxon>Glomeromycotina</taxon>
        <taxon>Glomeromycetes</taxon>
        <taxon>Diversisporales</taxon>
        <taxon>Gigasporaceae</taxon>
        <taxon>Racocetra</taxon>
    </lineage>
</organism>
<dbReference type="EMBL" id="CAJVPZ010025422">
    <property type="protein sequence ID" value="CAG8722348.1"/>
    <property type="molecule type" value="Genomic_DNA"/>
</dbReference>
<proteinExistence type="predicted"/>
<accession>A0A9N9NBK5</accession>